<dbReference type="EMBL" id="CP073721">
    <property type="protein sequence ID" value="UWZ37485.1"/>
    <property type="molecule type" value="Genomic_DNA"/>
</dbReference>
<sequence>MLNPTPALLRGRAAAESLMQDTCTVQHQTGETTDPETGVVTYTHVVVYSGKCKIQQAAPATNPTNVGEAAVFVGQLVLHLPMSVTGVQPDDLVTITASVLDPDLAGRTFRLRGPVHKSYLTARRFPMVEVAG</sequence>
<accession>A0ABY5Z8Z7</accession>
<reference evidence="1" key="1">
    <citation type="submission" date="2021-04" db="EMBL/GenBank/DDBJ databases">
        <title>Biosynthetic gene clusters of Dactylosporangioum roseum.</title>
        <authorList>
            <person name="Hartkoorn R.C."/>
            <person name="Beaudoing E."/>
            <person name="Hot D."/>
            <person name="Moureu S."/>
        </authorList>
    </citation>
    <scope>NUCLEOTIDE SEQUENCE</scope>
    <source>
        <strain evidence="1">NRRL B-16295</strain>
    </source>
</reference>
<name>A0ABY5Z8Z7_9ACTN</name>
<dbReference type="Pfam" id="PF19586">
    <property type="entry name" value="DUF6093"/>
    <property type="match status" value="1"/>
</dbReference>
<proteinExistence type="predicted"/>
<keyword evidence="2" id="KW-1185">Reference proteome</keyword>
<organism evidence="1 2">
    <name type="scientific">Dactylosporangium roseum</name>
    <dbReference type="NCBI Taxonomy" id="47989"/>
    <lineage>
        <taxon>Bacteria</taxon>
        <taxon>Bacillati</taxon>
        <taxon>Actinomycetota</taxon>
        <taxon>Actinomycetes</taxon>
        <taxon>Micromonosporales</taxon>
        <taxon>Micromonosporaceae</taxon>
        <taxon>Dactylosporangium</taxon>
    </lineage>
</organism>
<evidence type="ECO:0000313" key="2">
    <source>
        <dbReference type="Proteomes" id="UP001058271"/>
    </source>
</evidence>
<gene>
    <name evidence="1" type="ORF">Drose_04170</name>
</gene>
<dbReference type="Proteomes" id="UP001058271">
    <property type="component" value="Chromosome"/>
</dbReference>
<dbReference type="InterPro" id="IPR046075">
    <property type="entry name" value="DUF6093"/>
</dbReference>
<dbReference type="RefSeq" id="WP_260726842.1">
    <property type="nucleotide sequence ID" value="NZ_BAAABS010000070.1"/>
</dbReference>
<protein>
    <submittedName>
        <fullName evidence="1">Uncharacterized protein</fullName>
    </submittedName>
</protein>
<evidence type="ECO:0000313" key="1">
    <source>
        <dbReference type="EMBL" id="UWZ37485.1"/>
    </source>
</evidence>